<dbReference type="EnsemblPlants" id="QL11p052498:mrna">
    <property type="protein sequence ID" value="QL11p052498:mrna"/>
    <property type="gene ID" value="QL11p052498"/>
</dbReference>
<keyword evidence="2" id="KW-0328">Glycosyltransferase</keyword>
<dbReference type="InterPro" id="IPR002213">
    <property type="entry name" value="UDP_glucos_trans"/>
</dbReference>
<dbReference type="PANTHER" id="PTHR48047">
    <property type="entry name" value="GLYCOSYLTRANSFERASE"/>
    <property type="match status" value="1"/>
</dbReference>
<dbReference type="CDD" id="cd03784">
    <property type="entry name" value="GT1_Gtf-like"/>
    <property type="match status" value="1"/>
</dbReference>
<name>A0A7N2N0L4_QUELO</name>
<reference evidence="4" key="2">
    <citation type="submission" date="2021-01" db="UniProtKB">
        <authorList>
            <consortium name="EnsemblPlants"/>
        </authorList>
    </citation>
    <scope>IDENTIFICATION</scope>
</reference>
<evidence type="ECO:0000256" key="3">
    <source>
        <dbReference type="ARBA" id="ARBA00022679"/>
    </source>
</evidence>
<dbReference type="Proteomes" id="UP000594261">
    <property type="component" value="Chromosome 11"/>
</dbReference>
<comment type="similarity">
    <text evidence="1">Belongs to the UDP-glycosyltransferase family.</text>
</comment>
<evidence type="ECO:0000256" key="1">
    <source>
        <dbReference type="ARBA" id="ARBA00009995"/>
    </source>
</evidence>
<sequence>MANGREERNIVMFPFTAAGHLNPFMAPGRQLERKEGYTVTVVNTPLNIQRLKSSLPSKTSIRLAEIPFHGTNYGLPPAVENTDTLSPELFIHLMEASENLESPFKSLLIDISKHGSCAPMLFIAGAGYSMAIYFSLSLNEHQFQTDDQEFLLPDFPEASKIQQSQLRNDLRLTDSTNALWLFRTRQFSHCFCSDAILLNTMEGLGDIGVQYFKRKMGGKPVWMIGPACSSMKNDAYYQEERSEKLSSKTESCCEWLDLHPPASILYVSFGSYGTILPSQMMELALGLEASNKAFIWVIRPPFGFNPTEDFRVEWLPDGFKERMREKKSSLSQGVPIIGWPLGGEQCFNSQMLENEVGVCVEVARGVDSETKHDEIARVIKIVLGKTEKGEEMRRKANQMKEMMEDALRGGGACSSMKNDAYNQEERREKLSSKTDSCCEWLDLHPPASVLNVSFGSHSTILPSQMMELALSLEASNKAFIWVIRPPFGFSSTEDFRAEWLPDSFEERMREKNQVLESSSQGIPIIGWPLGGEQCFNSQMLENEVGVEVARRINSTTKHDESARVIKMVLGKTEKGEEMRRKANQMREKMEDALRGGGGGFEGSSIKAINDFLGTATSIKKSSILK</sequence>
<dbReference type="AlphaFoldDB" id="A0A7N2N0L4"/>
<dbReference type="OMA" id="INADQMI"/>
<dbReference type="PANTHER" id="PTHR48047:SF61">
    <property type="entry name" value="OS04G0273600 PROTEIN"/>
    <property type="match status" value="1"/>
</dbReference>
<keyword evidence="5" id="KW-1185">Reference proteome</keyword>
<dbReference type="GO" id="GO:0035251">
    <property type="term" value="F:UDP-glucosyltransferase activity"/>
    <property type="evidence" value="ECO:0007669"/>
    <property type="project" value="TreeGrafter"/>
</dbReference>
<organism evidence="4 5">
    <name type="scientific">Quercus lobata</name>
    <name type="common">Valley oak</name>
    <dbReference type="NCBI Taxonomy" id="97700"/>
    <lineage>
        <taxon>Eukaryota</taxon>
        <taxon>Viridiplantae</taxon>
        <taxon>Streptophyta</taxon>
        <taxon>Embryophyta</taxon>
        <taxon>Tracheophyta</taxon>
        <taxon>Spermatophyta</taxon>
        <taxon>Magnoliopsida</taxon>
        <taxon>eudicotyledons</taxon>
        <taxon>Gunneridae</taxon>
        <taxon>Pentapetalae</taxon>
        <taxon>rosids</taxon>
        <taxon>fabids</taxon>
        <taxon>Fagales</taxon>
        <taxon>Fagaceae</taxon>
        <taxon>Quercus</taxon>
    </lineage>
</organism>
<protein>
    <submittedName>
        <fullName evidence="4">Uncharacterized protein</fullName>
    </submittedName>
</protein>
<dbReference type="Gene3D" id="3.40.50.2000">
    <property type="entry name" value="Glycogen Phosphorylase B"/>
    <property type="match status" value="6"/>
</dbReference>
<dbReference type="InParanoid" id="A0A7N2N0L4"/>
<proteinExistence type="inferred from homology"/>
<evidence type="ECO:0000313" key="5">
    <source>
        <dbReference type="Proteomes" id="UP000594261"/>
    </source>
</evidence>
<accession>A0A7N2N0L4</accession>
<dbReference type="SUPFAM" id="SSF53756">
    <property type="entry name" value="UDP-Glycosyltransferase/glycogen phosphorylase"/>
    <property type="match status" value="2"/>
</dbReference>
<dbReference type="EMBL" id="LRBV02000011">
    <property type="status" value="NOT_ANNOTATED_CDS"/>
    <property type="molecule type" value="Genomic_DNA"/>
</dbReference>
<evidence type="ECO:0000256" key="2">
    <source>
        <dbReference type="ARBA" id="ARBA00022676"/>
    </source>
</evidence>
<dbReference type="Gramene" id="QL11p052498:mrna">
    <property type="protein sequence ID" value="QL11p052498:mrna"/>
    <property type="gene ID" value="QL11p052498"/>
</dbReference>
<reference evidence="4 5" key="1">
    <citation type="journal article" date="2016" name="G3 (Bethesda)">
        <title>First Draft Assembly and Annotation of the Genome of a California Endemic Oak Quercus lobata Nee (Fagaceae).</title>
        <authorList>
            <person name="Sork V.L."/>
            <person name="Fitz-Gibbon S.T."/>
            <person name="Puiu D."/>
            <person name="Crepeau M."/>
            <person name="Gugger P.F."/>
            <person name="Sherman R."/>
            <person name="Stevens K."/>
            <person name="Langley C.H."/>
            <person name="Pellegrini M."/>
            <person name="Salzberg S.L."/>
        </authorList>
    </citation>
    <scope>NUCLEOTIDE SEQUENCE [LARGE SCALE GENOMIC DNA]</scope>
    <source>
        <strain evidence="4 5">cv. SW786</strain>
    </source>
</reference>
<keyword evidence="3" id="KW-0808">Transferase</keyword>
<evidence type="ECO:0000313" key="4">
    <source>
        <dbReference type="EnsemblPlants" id="QL11p052498:mrna"/>
    </source>
</evidence>